<reference evidence="2" key="2">
    <citation type="submission" date="2025-08" db="UniProtKB">
        <authorList>
            <consortium name="Ensembl"/>
        </authorList>
    </citation>
    <scope>IDENTIFICATION</scope>
</reference>
<protein>
    <submittedName>
        <fullName evidence="2">Uncharacterized protein</fullName>
    </submittedName>
</protein>
<dbReference type="Ensembl" id="ENSCPBT00000009011.1">
    <property type="protein sequence ID" value="ENSCPBP00000007463.1"/>
    <property type="gene ID" value="ENSCPBG00000005892.1"/>
</dbReference>
<keyword evidence="3" id="KW-1185">Reference proteome</keyword>
<keyword evidence="1" id="KW-0812">Transmembrane</keyword>
<sequence length="78" mass="8802">HWPAKPRVVSSIFEGAIWGFSWGLVLRCYYLFNTVAFQNRNALLRYSKRCPSVLCYGCWGVGIQSSRGPIIKIAASSF</sequence>
<evidence type="ECO:0000256" key="1">
    <source>
        <dbReference type="SAM" id="Phobius"/>
    </source>
</evidence>
<accession>A0A8C3FDX7</accession>
<keyword evidence="1" id="KW-0472">Membrane</keyword>
<feature type="transmembrane region" description="Helical" evidence="1">
    <location>
        <begin position="12"/>
        <end position="32"/>
    </location>
</feature>
<dbReference type="AlphaFoldDB" id="A0A8C3FDX7"/>
<dbReference type="Proteomes" id="UP000694380">
    <property type="component" value="Chromosome 8"/>
</dbReference>
<organism evidence="2 3">
    <name type="scientific">Chrysemys picta bellii</name>
    <name type="common">Western painted turtle</name>
    <name type="synonym">Emys bellii</name>
    <dbReference type="NCBI Taxonomy" id="8478"/>
    <lineage>
        <taxon>Eukaryota</taxon>
        <taxon>Metazoa</taxon>
        <taxon>Chordata</taxon>
        <taxon>Craniata</taxon>
        <taxon>Vertebrata</taxon>
        <taxon>Euteleostomi</taxon>
        <taxon>Archelosauria</taxon>
        <taxon>Testudinata</taxon>
        <taxon>Testudines</taxon>
        <taxon>Cryptodira</taxon>
        <taxon>Durocryptodira</taxon>
        <taxon>Testudinoidea</taxon>
        <taxon>Emydidae</taxon>
        <taxon>Chrysemys</taxon>
    </lineage>
</organism>
<keyword evidence="1" id="KW-1133">Transmembrane helix</keyword>
<proteinExistence type="predicted"/>
<reference evidence="2" key="1">
    <citation type="journal article" date="2015" name="Genome Biol. Evol.">
        <title>Physical Mapping and Refinement of the Painted Turtle Genome (Chrysemys picta) Inform Amniote Genome Evolution and Challenge Turtle-Bird Chromosomal Conservation.</title>
        <authorList>
            <person name="Badenhorst D."/>
            <person name="Hillier L.W."/>
            <person name="Literman R."/>
            <person name="Montiel E.E."/>
            <person name="Radhakrishnan S."/>
            <person name="Shen Y."/>
            <person name="Minx P."/>
            <person name="Janes D.E."/>
            <person name="Warren W.C."/>
            <person name="Edwards S.V."/>
            <person name="Valenzuela N."/>
        </authorList>
    </citation>
    <scope>NUCLEOTIDE SEQUENCE [LARGE SCALE GENOMIC DNA]</scope>
</reference>
<reference evidence="2" key="3">
    <citation type="submission" date="2025-09" db="UniProtKB">
        <authorList>
            <consortium name="Ensembl"/>
        </authorList>
    </citation>
    <scope>IDENTIFICATION</scope>
</reference>
<evidence type="ECO:0000313" key="3">
    <source>
        <dbReference type="Proteomes" id="UP000694380"/>
    </source>
</evidence>
<name>A0A8C3FDX7_CHRPI</name>
<evidence type="ECO:0000313" key="2">
    <source>
        <dbReference type="Ensembl" id="ENSCPBP00000007463.1"/>
    </source>
</evidence>